<comment type="caution">
    <text evidence="1">The sequence shown here is derived from an EMBL/GenBank/DDBJ whole genome shotgun (WGS) entry which is preliminary data.</text>
</comment>
<accession>C9LSS0</accession>
<dbReference type="AlphaFoldDB" id="C9LSS0"/>
<dbReference type="SUPFAM" id="SSF53800">
    <property type="entry name" value="Chelatase"/>
    <property type="match status" value="1"/>
</dbReference>
<dbReference type="eggNOG" id="COG4822">
    <property type="taxonomic scope" value="Bacteria"/>
</dbReference>
<dbReference type="InterPro" id="IPR010388">
    <property type="entry name" value="Anaerobic_Co-chelatase"/>
</dbReference>
<dbReference type="CDD" id="cd03413">
    <property type="entry name" value="CbiK_C"/>
    <property type="match status" value="1"/>
</dbReference>
<evidence type="ECO:0000313" key="1">
    <source>
        <dbReference type="EMBL" id="EEX78019.1"/>
    </source>
</evidence>
<name>C9LSS0_SELS3</name>
<dbReference type="Gene3D" id="3.40.50.1400">
    <property type="match status" value="2"/>
</dbReference>
<dbReference type="EMBL" id="ACKP02000011">
    <property type="protein sequence ID" value="EEX78019.1"/>
    <property type="molecule type" value="Genomic_DNA"/>
</dbReference>
<proteinExistence type="predicted"/>
<protein>
    <submittedName>
        <fullName evidence="1">Cobalt chelatase (CbiK)</fullName>
        <ecNumber evidence="1">4.99.1.-</ecNumber>
    </submittedName>
</protein>
<sequence>MRNMKIIKDMARFVKVVLGNNDKQEFLRKSRRKREGRNMAHTGYKLHEEVKTAGAALQRAASLGVLVADNAALTAGEERDAILVMSFGTTFKETREKTIDAVAEEVRRMHPAVKVMLAFTSHIVIERVEKNEGIRYPTPEEALQKLKEEGCTRVALVSLDIIPGIEYAYKREVFDECKPWFQRMTLGTPLVYWQGQEEKRDDVAEVMAAVAKELPARAEDEAVLLMAHGTPHPANAYYAVMQARLENLGEERVYIYTVEGRPNLDDVVPKLKEAGIRKATLAPLMLVAGDHATNDMAGDEPDSHKSLLEREGFRVQTILKGIGENAAVRKIFAARAAEAYEALLDTAESKRF</sequence>
<dbReference type="Proteomes" id="UP000003505">
    <property type="component" value="Unassembled WGS sequence"/>
</dbReference>
<reference evidence="1 2" key="1">
    <citation type="submission" date="2009-09" db="EMBL/GenBank/DDBJ databases">
        <authorList>
            <person name="Weinstock G."/>
            <person name="Sodergren E."/>
            <person name="Clifton S."/>
            <person name="Fulton L."/>
            <person name="Fulton B."/>
            <person name="Courtney L."/>
            <person name="Fronick C."/>
            <person name="Harrison M."/>
            <person name="Strong C."/>
            <person name="Farmer C."/>
            <person name="Delahaunty K."/>
            <person name="Markovic C."/>
            <person name="Hall O."/>
            <person name="Minx P."/>
            <person name="Tomlinson C."/>
            <person name="Mitreva M."/>
            <person name="Nelson J."/>
            <person name="Hou S."/>
            <person name="Wollam A."/>
            <person name="Pepin K.H."/>
            <person name="Johnson M."/>
            <person name="Bhonagiri V."/>
            <person name="Nash W.E."/>
            <person name="Warren W."/>
            <person name="Chinwalla A."/>
            <person name="Mardis E.R."/>
            <person name="Wilson R.K."/>
        </authorList>
    </citation>
    <scope>NUCLEOTIDE SEQUENCE [LARGE SCALE GENOMIC DNA]</scope>
    <source>
        <strain evidence="2">ATCC 35185 / DSM 20758 / VPI D19B-28</strain>
    </source>
</reference>
<dbReference type="PANTHER" id="PTHR33542">
    <property type="entry name" value="SIROHYDROCHLORIN FERROCHELATASE, CHLOROPLASTIC"/>
    <property type="match status" value="1"/>
</dbReference>
<organism evidence="1 2">
    <name type="scientific">Selenomonas sputigena (strain ATCC 35185 / DSM 20758 / CCUG 44933 / VPI D19B-28)</name>
    <dbReference type="NCBI Taxonomy" id="546271"/>
    <lineage>
        <taxon>Bacteria</taxon>
        <taxon>Bacillati</taxon>
        <taxon>Bacillota</taxon>
        <taxon>Negativicutes</taxon>
        <taxon>Selenomonadales</taxon>
        <taxon>Selenomonadaceae</taxon>
        <taxon>Selenomonas</taxon>
    </lineage>
</organism>
<dbReference type="GO" id="GO:0016852">
    <property type="term" value="F:sirohydrochlorin cobaltochelatase activity"/>
    <property type="evidence" value="ECO:0007669"/>
    <property type="project" value="InterPro"/>
</dbReference>
<gene>
    <name evidence="1" type="primary">cbiK</name>
    <name evidence="1" type="ORF">SELSPUOL_00497</name>
</gene>
<keyword evidence="1" id="KW-0456">Lyase</keyword>
<dbReference type="GO" id="GO:0019251">
    <property type="term" value="P:anaerobic cobalamin biosynthetic process"/>
    <property type="evidence" value="ECO:0007669"/>
    <property type="project" value="InterPro"/>
</dbReference>
<dbReference type="InterPro" id="IPR050963">
    <property type="entry name" value="Sirohydro_Cobaltochel/CbiX"/>
</dbReference>
<dbReference type="EC" id="4.99.1.-" evidence="1"/>
<evidence type="ECO:0000313" key="2">
    <source>
        <dbReference type="Proteomes" id="UP000003505"/>
    </source>
</evidence>
<dbReference type="Pfam" id="PF06180">
    <property type="entry name" value="CbiK"/>
    <property type="match status" value="1"/>
</dbReference>
<dbReference type="PANTHER" id="PTHR33542:SF3">
    <property type="entry name" value="SIROHYDROCHLORIN FERROCHELATASE, CHLOROPLASTIC"/>
    <property type="match status" value="1"/>
</dbReference>
<dbReference type="STRING" id="546271.Selsp_1668"/>